<dbReference type="InterPro" id="IPR013762">
    <property type="entry name" value="Integrase-like_cat_sf"/>
</dbReference>
<gene>
    <name evidence="11 14" type="primary">xerD</name>
    <name evidence="14" type="ORF">DNH61_22840</name>
</gene>
<dbReference type="Pfam" id="PF00589">
    <property type="entry name" value="Phage_integrase"/>
    <property type="match status" value="1"/>
</dbReference>
<evidence type="ECO:0000259" key="12">
    <source>
        <dbReference type="PROSITE" id="PS51898"/>
    </source>
</evidence>
<dbReference type="OrthoDB" id="9801717at2"/>
<evidence type="ECO:0000256" key="7">
    <source>
        <dbReference type="ARBA" id="ARBA00022908"/>
    </source>
</evidence>
<keyword evidence="5 11" id="KW-0132">Cell division</keyword>
<evidence type="ECO:0000256" key="1">
    <source>
        <dbReference type="ARBA" id="ARBA00004496"/>
    </source>
</evidence>
<dbReference type="HAMAP" id="MF_01807">
    <property type="entry name" value="Recomb_XerD"/>
    <property type="match status" value="1"/>
</dbReference>
<feature type="active site" evidence="11">
    <location>
        <position position="268"/>
    </location>
</feature>
<dbReference type="PROSITE" id="PS51898">
    <property type="entry name" value="TYR_RECOMBINASE"/>
    <property type="match status" value="1"/>
</dbReference>
<keyword evidence="10 11" id="KW-0131">Cell cycle</keyword>
<keyword evidence="7 11" id="KW-0229">DNA integration</keyword>
<dbReference type="RefSeq" id="WP_111149133.1">
    <property type="nucleotide sequence ID" value="NZ_QKRB01000057.1"/>
</dbReference>
<keyword evidence="9 11" id="KW-0233">DNA recombination</keyword>
<dbReference type="InterPro" id="IPR011010">
    <property type="entry name" value="DNA_brk_join_enz"/>
</dbReference>
<dbReference type="NCBIfam" id="TIGR02225">
    <property type="entry name" value="recomb_XerD"/>
    <property type="match status" value="1"/>
</dbReference>
<dbReference type="PROSITE" id="PS51900">
    <property type="entry name" value="CB"/>
    <property type="match status" value="1"/>
</dbReference>
<dbReference type="CDD" id="cd00798">
    <property type="entry name" value="INT_XerDC_C"/>
    <property type="match status" value="1"/>
</dbReference>
<dbReference type="InterPro" id="IPR010998">
    <property type="entry name" value="Integrase_recombinase_N"/>
</dbReference>
<evidence type="ECO:0000256" key="8">
    <source>
        <dbReference type="ARBA" id="ARBA00023125"/>
    </source>
</evidence>
<evidence type="ECO:0000256" key="10">
    <source>
        <dbReference type="ARBA" id="ARBA00023306"/>
    </source>
</evidence>
<evidence type="ECO:0000313" key="14">
    <source>
        <dbReference type="EMBL" id="PZD93464.1"/>
    </source>
</evidence>
<keyword evidence="6 11" id="KW-0159">Chromosome partition</keyword>
<dbReference type="InterPro" id="IPR004107">
    <property type="entry name" value="Integrase_SAM-like_N"/>
</dbReference>
<feature type="active site" evidence="11">
    <location>
        <position position="242"/>
    </location>
</feature>
<dbReference type="EMBL" id="QKRB01000057">
    <property type="protein sequence ID" value="PZD93464.1"/>
    <property type="molecule type" value="Genomic_DNA"/>
</dbReference>
<organism evidence="14 15">
    <name type="scientific">Paenibacillus sambharensis</name>
    <dbReference type="NCBI Taxonomy" id="1803190"/>
    <lineage>
        <taxon>Bacteria</taxon>
        <taxon>Bacillati</taxon>
        <taxon>Bacillota</taxon>
        <taxon>Bacilli</taxon>
        <taxon>Bacillales</taxon>
        <taxon>Paenibacillaceae</taxon>
        <taxon>Paenibacillus</taxon>
    </lineage>
</organism>
<comment type="similarity">
    <text evidence="2 11">Belongs to the 'phage' integrase family. XerD subfamily.</text>
</comment>
<dbReference type="PANTHER" id="PTHR30349:SF81">
    <property type="entry name" value="TYROSINE RECOMBINASE XERC"/>
    <property type="match status" value="1"/>
</dbReference>
<dbReference type="Proteomes" id="UP000249522">
    <property type="component" value="Unassembled WGS sequence"/>
</dbReference>
<reference evidence="14 15" key="1">
    <citation type="submission" date="2018-06" db="EMBL/GenBank/DDBJ databases">
        <title>Paenibacillus imtechensis sp. nov.</title>
        <authorList>
            <person name="Pinnaka A.K."/>
            <person name="Singh H."/>
            <person name="Kaur M."/>
        </authorList>
    </citation>
    <scope>NUCLEOTIDE SEQUENCE [LARGE SCALE GENOMIC DNA]</scope>
    <source>
        <strain evidence="14 15">SMB1</strain>
    </source>
</reference>
<name>A0A2W1LG82_9BACL</name>
<dbReference type="InterPro" id="IPR050090">
    <property type="entry name" value="Tyrosine_recombinase_XerCD"/>
</dbReference>
<dbReference type="GO" id="GO:0007059">
    <property type="term" value="P:chromosome segregation"/>
    <property type="evidence" value="ECO:0007669"/>
    <property type="project" value="UniProtKB-UniRule"/>
</dbReference>
<dbReference type="GO" id="GO:0005737">
    <property type="term" value="C:cytoplasm"/>
    <property type="evidence" value="ECO:0007669"/>
    <property type="project" value="UniProtKB-SubCell"/>
</dbReference>
<dbReference type="GO" id="GO:0051301">
    <property type="term" value="P:cell division"/>
    <property type="evidence" value="ECO:0007669"/>
    <property type="project" value="UniProtKB-KW"/>
</dbReference>
<dbReference type="SUPFAM" id="SSF56349">
    <property type="entry name" value="DNA breaking-rejoining enzymes"/>
    <property type="match status" value="1"/>
</dbReference>
<evidence type="ECO:0000256" key="3">
    <source>
        <dbReference type="ARBA" id="ARBA00015810"/>
    </source>
</evidence>
<protein>
    <recommendedName>
        <fullName evidence="3 11">Tyrosine recombinase XerD</fullName>
    </recommendedName>
</protein>
<accession>A0A2W1LG82</accession>
<keyword evidence="4 11" id="KW-0963">Cytoplasm</keyword>
<dbReference type="HAMAP" id="MF_01808">
    <property type="entry name" value="Recomb_XerC_XerD"/>
    <property type="match status" value="1"/>
</dbReference>
<dbReference type="NCBIfam" id="NF001399">
    <property type="entry name" value="PRK00283.1"/>
    <property type="match status" value="1"/>
</dbReference>
<evidence type="ECO:0000256" key="11">
    <source>
        <dbReference type="HAMAP-Rule" id="MF_01807"/>
    </source>
</evidence>
<feature type="domain" description="Core-binding (CB)" evidence="13">
    <location>
        <begin position="1"/>
        <end position="85"/>
    </location>
</feature>
<dbReference type="GO" id="GO:0003677">
    <property type="term" value="F:DNA binding"/>
    <property type="evidence" value="ECO:0007669"/>
    <property type="project" value="UniProtKB-UniRule"/>
</dbReference>
<dbReference type="GO" id="GO:0009037">
    <property type="term" value="F:tyrosine-based site-specific recombinase activity"/>
    <property type="evidence" value="ECO:0007669"/>
    <property type="project" value="UniProtKB-UniRule"/>
</dbReference>
<dbReference type="GO" id="GO:0006313">
    <property type="term" value="P:DNA transposition"/>
    <property type="evidence" value="ECO:0007669"/>
    <property type="project" value="UniProtKB-UniRule"/>
</dbReference>
<dbReference type="InterPro" id="IPR044068">
    <property type="entry name" value="CB"/>
</dbReference>
<comment type="subcellular location">
    <subcellularLocation>
        <location evidence="1 11">Cytoplasm</location>
    </subcellularLocation>
</comment>
<proteinExistence type="inferred from homology"/>
<evidence type="ECO:0000256" key="5">
    <source>
        <dbReference type="ARBA" id="ARBA00022618"/>
    </source>
</evidence>
<dbReference type="InterPro" id="IPR002104">
    <property type="entry name" value="Integrase_catalytic"/>
</dbReference>
<comment type="subunit">
    <text evidence="11">Forms a cyclic heterotetrameric complex composed of two molecules of XerC and two molecules of XerD.</text>
</comment>
<comment type="caution">
    <text evidence="11">Lacks conserved residue(s) required for the propagation of feature annotation.</text>
</comment>
<sequence length="297" mass="33426">MKEQLQPFVRYLSEERGLSRSTIESYERDLSMFFEYAAEDGLILPDHVRKHHIAKYLLHLKQSGRAVATLSRTVSSIRAFFKFLVLTQVLTSDPAVHMETPKQEKRLPSVISIADIGRLLDAPGPETAGGVRDKAMLELLYATGIRVSELIALDISDVNLDMGFVRCMGASGKERIIPLGKVASSSMNEYIAAARSRFAKPGREESALFLNHLGTRMTRQGFWKIIKKYARESGIEQEITPHTLRHSFAAHLVENGADLRVVQEMLGHADISTTQIYSQVTRSRMKDVYDQTHPRAK</sequence>
<dbReference type="Pfam" id="PF02899">
    <property type="entry name" value="Phage_int_SAM_1"/>
    <property type="match status" value="1"/>
</dbReference>
<evidence type="ECO:0000259" key="13">
    <source>
        <dbReference type="PROSITE" id="PS51900"/>
    </source>
</evidence>
<keyword evidence="8 11" id="KW-0238">DNA-binding</keyword>
<feature type="domain" description="Tyr recombinase" evidence="12">
    <location>
        <begin position="106"/>
        <end position="290"/>
    </location>
</feature>
<dbReference type="InterPro" id="IPR023009">
    <property type="entry name" value="Tyrosine_recombinase_XerC/XerD"/>
</dbReference>
<evidence type="ECO:0000256" key="4">
    <source>
        <dbReference type="ARBA" id="ARBA00022490"/>
    </source>
</evidence>
<comment type="caution">
    <text evidence="14">The sequence shown here is derived from an EMBL/GenBank/DDBJ whole genome shotgun (WGS) entry which is preliminary data.</text>
</comment>
<evidence type="ECO:0000256" key="9">
    <source>
        <dbReference type="ARBA" id="ARBA00023172"/>
    </source>
</evidence>
<feature type="active site" evidence="11">
    <location>
        <position position="245"/>
    </location>
</feature>
<dbReference type="NCBIfam" id="NF040815">
    <property type="entry name" value="recomb_XerA_Arch"/>
    <property type="match status" value="1"/>
</dbReference>
<feature type="active site" description="O-(3'-phospho-DNA)-tyrosine intermediate" evidence="11">
    <location>
        <position position="277"/>
    </location>
</feature>
<evidence type="ECO:0000256" key="2">
    <source>
        <dbReference type="ARBA" id="ARBA00010450"/>
    </source>
</evidence>
<comment type="function">
    <text evidence="11">Site-specific tyrosine recombinase, which acts by catalyzing the cutting and rejoining of the recombining DNA molecules. The XerC-XerD complex is essential to convert dimers of the bacterial chromosome into monomers to permit their segregation at cell division. It also contributes to the segregational stability of plasmids.</text>
</comment>
<dbReference type="Gene3D" id="1.10.443.10">
    <property type="entry name" value="Intergrase catalytic core"/>
    <property type="match status" value="1"/>
</dbReference>
<dbReference type="InterPro" id="IPR011932">
    <property type="entry name" value="Recomb_XerD"/>
</dbReference>
<keyword evidence="15" id="KW-1185">Reference proteome</keyword>
<dbReference type="Gene3D" id="1.10.150.130">
    <property type="match status" value="1"/>
</dbReference>
<evidence type="ECO:0000256" key="6">
    <source>
        <dbReference type="ARBA" id="ARBA00022829"/>
    </source>
</evidence>
<feature type="active site" evidence="11">
    <location>
        <position position="146"/>
    </location>
</feature>
<dbReference type="AlphaFoldDB" id="A0A2W1LG82"/>
<dbReference type="PANTHER" id="PTHR30349">
    <property type="entry name" value="PHAGE INTEGRASE-RELATED"/>
    <property type="match status" value="1"/>
</dbReference>
<evidence type="ECO:0000313" key="15">
    <source>
        <dbReference type="Proteomes" id="UP000249522"/>
    </source>
</evidence>